<keyword evidence="2" id="KW-0479">Metal-binding</keyword>
<dbReference type="SUPFAM" id="SSF81631">
    <property type="entry name" value="PAP/OAS1 substrate-binding domain"/>
    <property type="match status" value="1"/>
</dbReference>
<keyword evidence="5" id="KW-1185">Reference proteome</keyword>
<dbReference type="Proteomes" id="UP001159405">
    <property type="component" value="Unassembled WGS sequence"/>
</dbReference>
<dbReference type="Pfam" id="PF10421">
    <property type="entry name" value="OAS1_C"/>
    <property type="match status" value="1"/>
</dbReference>
<gene>
    <name evidence="4" type="ORF">PLOB_00022108</name>
</gene>
<dbReference type="PROSITE" id="PS00028">
    <property type="entry name" value="ZINC_FINGER_C2H2_1"/>
    <property type="match status" value="1"/>
</dbReference>
<evidence type="ECO:0000259" key="3">
    <source>
        <dbReference type="PROSITE" id="PS50157"/>
    </source>
</evidence>
<keyword evidence="2" id="KW-0862">Zinc</keyword>
<dbReference type="SMART" id="SM00355">
    <property type="entry name" value="ZnF_C2H2"/>
    <property type="match status" value="2"/>
</dbReference>
<dbReference type="InterPro" id="IPR013087">
    <property type="entry name" value="Znf_C2H2_type"/>
</dbReference>
<comment type="similarity">
    <text evidence="1">Belongs to the 2-5A synthase family.</text>
</comment>
<dbReference type="Gene3D" id="3.30.160.60">
    <property type="entry name" value="Classic Zinc Finger"/>
    <property type="match status" value="1"/>
</dbReference>
<proteinExistence type="inferred from homology"/>
<evidence type="ECO:0000256" key="1">
    <source>
        <dbReference type="ARBA" id="ARBA00009526"/>
    </source>
</evidence>
<accession>A0ABN8NKW3</accession>
<dbReference type="SUPFAM" id="SSF81301">
    <property type="entry name" value="Nucleotidyltransferase"/>
    <property type="match status" value="1"/>
</dbReference>
<dbReference type="SUPFAM" id="SSF57667">
    <property type="entry name" value="beta-beta-alpha zinc fingers"/>
    <property type="match status" value="1"/>
</dbReference>
<dbReference type="EMBL" id="CALNXK010000026">
    <property type="protein sequence ID" value="CAH3113452.1"/>
    <property type="molecule type" value="Genomic_DNA"/>
</dbReference>
<evidence type="ECO:0000313" key="4">
    <source>
        <dbReference type="EMBL" id="CAH3113452.1"/>
    </source>
</evidence>
<sequence length="438" mass="51377">MDSLLESFKCSFCSKRFSTENGSDSHQRAVHSVKYSQLKPFACPACPKRFATENDLKHHVENAGKRHKKMTGDIYCLYPFCKRKFQSQYKFTRLAVKQHWENPGNWHKIKGLLDRALTSVEVNIFIRDYLQPDKEFHNLYNNAIDSLYKELQRLLRDTFYGIHNLIEGGSIAKGTALKKHSDLDCVMVMKSIKDADQLSGKLPVILTDLESRLKMKWKGDPWKLKSIKKSTYLVQFKMSRYSEEVKVDLLPRFEANVESTDAEKAEFYRQMMHDKENWEYYSAALVKLQVKFVDKRPSNVKDLIRLVKYWRKTYIPQIDHERLPPSYLLELLTIHAWEKAKCPKKFNIKIGFKAVMELLENHSNLRVSWDDNYSKSIFIKYSDILHFSLKDPHVIDPANPTNNLYDAVDCWDKVEKVAKETMQTPLLSDVVRVTDNWS</sequence>
<comment type="caution">
    <text evidence="4">The sequence shown here is derived from an EMBL/GenBank/DDBJ whole genome shotgun (WGS) entry which is preliminary data.</text>
</comment>
<dbReference type="InterPro" id="IPR043519">
    <property type="entry name" value="NT_sf"/>
</dbReference>
<keyword evidence="2" id="KW-0863">Zinc-finger</keyword>
<name>A0ABN8NKW3_9CNID</name>
<feature type="domain" description="C2H2-type" evidence="3">
    <location>
        <begin position="8"/>
        <end position="36"/>
    </location>
</feature>
<feature type="domain" description="C2H2-type" evidence="3">
    <location>
        <begin position="41"/>
        <end position="67"/>
    </location>
</feature>
<protein>
    <recommendedName>
        <fullName evidence="3">C2H2-type domain-containing protein</fullName>
    </recommendedName>
</protein>
<dbReference type="PROSITE" id="PS50152">
    <property type="entry name" value="25A_SYNTH_3"/>
    <property type="match status" value="1"/>
</dbReference>
<organism evidence="4 5">
    <name type="scientific">Porites lobata</name>
    <dbReference type="NCBI Taxonomy" id="104759"/>
    <lineage>
        <taxon>Eukaryota</taxon>
        <taxon>Metazoa</taxon>
        <taxon>Cnidaria</taxon>
        <taxon>Anthozoa</taxon>
        <taxon>Hexacorallia</taxon>
        <taxon>Scleractinia</taxon>
        <taxon>Fungiina</taxon>
        <taxon>Poritidae</taxon>
        <taxon>Porites</taxon>
    </lineage>
</organism>
<evidence type="ECO:0000256" key="2">
    <source>
        <dbReference type="PROSITE-ProRule" id="PRU00042"/>
    </source>
</evidence>
<dbReference type="Gene3D" id="3.30.460.10">
    <property type="entry name" value="Beta Polymerase, domain 2"/>
    <property type="match status" value="1"/>
</dbReference>
<dbReference type="Gene3D" id="1.10.1410.20">
    <property type="entry name" value="2'-5'-oligoadenylate synthetase 1, domain 2"/>
    <property type="match status" value="1"/>
</dbReference>
<dbReference type="PROSITE" id="PS50157">
    <property type="entry name" value="ZINC_FINGER_C2H2_2"/>
    <property type="match status" value="2"/>
</dbReference>
<dbReference type="InterPro" id="IPR018952">
    <property type="entry name" value="2-5-oligoAdlate_synth_1_dom2/C"/>
</dbReference>
<dbReference type="InterPro" id="IPR036236">
    <property type="entry name" value="Znf_C2H2_sf"/>
</dbReference>
<evidence type="ECO:0000313" key="5">
    <source>
        <dbReference type="Proteomes" id="UP001159405"/>
    </source>
</evidence>
<dbReference type="PANTHER" id="PTHR11258:SF11">
    <property type="entry name" value="C2H2-TYPE DOMAIN-CONTAINING PROTEIN"/>
    <property type="match status" value="1"/>
</dbReference>
<dbReference type="PANTHER" id="PTHR11258">
    <property type="entry name" value="2-5 OLIGOADENYLATE SYNTHETASE"/>
    <property type="match status" value="1"/>
</dbReference>
<reference evidence="4 5" key="1">
    <citation type="submission" date="2022-05" db="EMBL/GenBank/DDBJ databases">
        <authorList>
            <consortium name="Genoscope - CEA"/>
            <person name="William W."/>
        </authorList>
    </citation>
    <scope>NUCLEOTIDE SEQUENCE [LARGE SCALE GENOMIC DNA]</scope>
</reference>